<evidence type="ECO:0000256" key="10">
    <source>
        <dbReference type="PROSITE-ProRule" id="PRU01360"/>
    </source>
</evidence>
<evidence type="ECO:0000256" key="2">
    <source>
        <dbReference type="ARBA" id="ARBA00022448"/>
    </source>
</evidence>
<evidence type="ECO:0000256" key="1">
    <source>
        <dbReference type="ARBA" id="ARBA00004571"/>
    </source>
</evidence>
<evidence type="ECO:0000256" key="7">
    <source>
        <dbReference type="ARBA" id="ARBA00023136"/>
    </source>
</evidence>
<dbReference type="Pfam" id="PF07715">
    <property type="entry name" value="Plug"/>
    <property type="match status" value="1"/>
</dbReference>
<sequence length="997" mass="107005">MNSYLDCHLTEIYPVHGLAATGRHEPRRHSPVVCSLRGNMMKTKLFTSVACAALLIPGAAYAQSTGSVDFEKGTADIVVTARASKGIDGIQSPNTTKAKGVLTQEFIAKQTPGNSILDTINNLPGVSFQNNDPFGSAGGTLTIRGFDSSRISLTFDGIPLNDTGNYALYSNQQLDPELIDQVNVNYGSTDVDSPSASASGSTVNYRTVNPTDDFGARLEGSYGEYNFFRIFGKVDTGVFTPFGTKAWFSASHAENNVVFNNFGKIDKQQYNGKIYQPIGSNGDFISVSGNYNENRNNFFGSAPLRYDNNVLSQITKPNAGAPVAGTATDPTISTLNPFLVVGAGRTAGTNGAINRFPLGRGELPYSIARCQIAPGTAGVADSPANVVAPGASNSGIACGTSFDERYNPSNTGSIRINSRFTFAPGLVLTVDPSYQYTKANGGGTVVAREGTRDINPAGPTPASPANTATPTQCVTAPTTAGYNCVPGYFGGFPYIGKDLNGDGDLLDTVNVLAPSQTQTRRYGVIASLRYDITPEHTIRVGYTLDYGRHRQTGEIGYLQQNGAPFDVFPVNNPILGSNGYPLEKRDRLSLAILNQGSAEYRGEFFDKKLVIDLGVTAKFFKRDLTNYCFTSSSGGFVECFGRDAALQAALAGYNPYSYTPASGTTPASVTGWAAPQHRVYNYSRVLPSAGFTYKFDPAFSIYANYSKGIQVPGTDNLYNAFYFPQSAPQANPTPETTDNFDAGLRYTSSTLQAQVGPWYTRFTNRLAGAYDPDTQTTFYRNLGRVDKYGVDGSVTYRPIREVTLYAYGSYLKSEIKNNVALGTCANTQTINCTSVGQQIYALTAGKRESGAPVYTFGGRIQGDFGPLEIGLQAKRTGPRYYNDQNLPNLQCTASLVNQICPTLANTSTTTAFTGTRGFEYQVAPSKSPAYTQVDIDVRLAMGWAGLNDKTYLQLNVQNVFNAFYVGGFSGGSTSTYNVPFVQIGSPRAVVGTLNVAF</sequence>
<feature type="region of interest" description="Disordered" evidence="12">
    <location>
        <begin position="448"/>
        <end position="470"/>
    </location>
</feature>
<evidence type="ECO:0000256" key="6">
    <source>
        <dbReference type="ARBA" id="ARBA00023077"/>
    </source>
</evidence>
<protein>
    <submittedName>
        <fullName evidence="15">TonB-dependent receptor</fullName>
    </submittedName>
</protein>
<evidence type="ECO:0000259" key="14">
    <source>
        <dbReference type="Pfam" id="PF07715"/>
    </source>
</evidence>
<dbReference type="InterPro" id="IPR037066">
    <property type="entry name" value="Plug_dom_sf"/>
</dbReference>
<comment type="subcellular location">
    <subcellularLocation>
        <location evidence="1 10">Cell outer membrane</location>
        <topology evidence="1 10">Multi-pass membrane protein</topology>
    </subcellularLocation>
</comment>
<dbReference type="SUPFAM" id="SSF56935">
    <property type="entry name" value="Porins"/>
    <property type="match status" value="1"/>
</dbReference>
<dbReference type="Gene3D" id="2.170.130.10">
    <property type="entry name" value="TonB-dependent receptor, plug domain"/>
    <property type="match status" value="1"/>
</dbReference>
<comment type="caution">
    <text evidence="15">The sequence shown here is derived from an EMBL/GenBank/DDBJ whole genome shotgun (WGS) entry which is preliminary data.</text>
</comment>
<evidence type="ECO:0000313" key="16">
    <source>
        <dbReference type="Proteomes" id="UP001279660"/>
    </source>
</evidence>
<proteinExistence type="inferred from homology"/>
<dbReference type="InterPro" id="IPR039426">
    <property type="entry name" value="TonB-dep_rcpt-like"/>
</dbReference>
<evidence type="ECO:0000256" key="5">
    <source>
        <dbReference type="ARBA" id="ARBA00022729"/>
    </source>
</evidence>
<evidence type="ECO:0000256" key="3">
    <source>
        <dbReference type="ARBA" id="ARBA00022452"/>
    </source>
</evidence>
<name>A0ABU4PI70_9SPHN</name>
<evidence type="ECO:0000259" key="13">
    <source>
        <dbReference type="Pfam" id="PF00593"/>
    </source>
</evidence>
<organism evidence="15 16">
    <name type="scientific">Sphingomonas echinoides</name>
    <dbReference type="NCBI Taxonomy" id="59803"/>
    <lineage>
        <taxon>Bacteria</taxon>
        <taxon>Pseudomonadati</taxon>
        <taxon>Pseudomonadota</taxon>
        <taxon>Alphaproteobacteria</taxon>
        <taxon>Sphingomonadales</taxon>
        <taxon>Sphingomonadaceae</taxon>
        <taxon>Sphingomonas</taxon>
    </lineage>
</organism>
<keyword evidence="4 10" id="KW-0812">Transmembrane</keyword>
<comment type="similarity">
    <text evidence="10 11">Belongs to the TonB-dependent receptor family.</text>
</comment>
<dbReference type="InterPro" id="IPR012910">
    <property type="entry name" value="Plug_dom"/>
</dbReference>
<evidence type="ECO:0000313" key="15">
    <source>
        <dbReference type="EMBL" id="MDX5983885.1"/>
    </source>
</evidence>
<evidence type="ECO:0000256" key="12">
    <source>
        <dbReference type="SAM" id="MobiDB-lite"/>
    </source>
</evidence>
<accession>A0ABU4PI70</accession>
<keyword evidence="5" id="KW-0732">Signal</keyword>
<gene>
    <name evidence="15" type="ORF">SIL82_06400</name>
</gene>
<dbReference type="Pfam" id="PF00593">
    <property type="entry name" value="TonB_dep_Rec_b-barrel"/>
    <property type="match status" value="1"/>
</dbReference>
<dbReference type="Gene3D" id="2.40.170.20">
    <property type="entry name" value="TonB-dependent receptor, beta-barrel domain"/>
    <property type="match status" value="1"/>
</dbReference>
<keyword evidence="3 10" id="KW-1134">Transmembrane beta strand</keyword>
<keyword evidence="8 15" id="KW-0675">Receptor</keyword>
<evidence type="ECO:0000256" key="4">
    <source>
        <dbReference type="ARBA" id="ARBA00022692"/>
    </source>
</evidence>
<keyword evidence="7 10" id="KW-0472">Membrane</keyword>
<dbReference type="PANTHER" id="PTHR30069:SF29">
    <property type="entry name" value="HEMOGLOBIN AND HEMOGLOBIN-HAPTOGLOBIN-BINDING PROTEIN 1-RELATED"/>
    <property type="match status" value="1"/>
</dbReference>
<dbReference type="InterPro" id="IPR000531">
    <property type="entry name" value="Beta-barrel_TonB"/>
</dbReference>
<evidence type="ECO:0000256" key="11">
    <source>
        <dbReference type="RuleBase" id="RU003357"/>
    </source>
</evidence>
<feature type="domain" description="TonB-dependent receptor-like beta-barrel" evidence="13">
    <location>
        <begin position="394"/>
        <end position="959"/>
    </location>
</feature>
<keyword evidence="9 10" id="KW-0998">Cell outer membrane</keyword>
<dbReference type="InterPro" id="IPR036942">
    <property type="entry name" value="Beta-barrel_TonB_sf"/>
</dbReference>
<feature type="domain" description="TonB-dependent receptor plug" evidence="14">
    <location>
        <begin position="95"/>
        <end position="200"/>
    </location>
</feature>
<keyword evidence="6 11" id="KW-0798">TonB box</keyword>
<evidence type="ECO:0000256" key="9">
    <source>
        <dbReference type="ARBA" id="ARBA00023237"/>
    </source>
</evidence>
<dbReference type="PROSITE" id="PS52016">
    <property type="entry name" value="TONB_DEPENDENT_REC_3"/>
    <property type="match status" value="1"/>
</dbReference>
<keyword evidence="16" id="KW-1185">Reference proteome</keyword>
<dbReference type="PANTHER" id="PTHR30069">
    <property type="entry name" value="TONB-DEPENDENT OUTER MEMBRANE RECEPTOR"/>
    <property type="match status" value="1"/>
</dbReference>
<keyword evidence="2 10" id="KW-0813">Transport</keyword>
<dbReference type="EMBL" id="JAWXXV010000001">
    <property type="protein sequence ID" value="MDX5983885.1"/>
    <property type="molecule type" value="Genomic_DNA"/>
</dbReference>
<evidence type="ECO:0000256" key="8">
    <source>
        <dbReference type="ARBA" id="ARBA00023170"/>
    </source>
</evidence>
<reference evidence="15 16" key="1">
    <citation type="submission" date="2023-11" db="EMBL/GenBank/DDBJ databases">
        <title>MicrobeMod: A computational toolkit for identifying prokaryotic methylation and restriction-modification with nanopore sequencing.</title>
        <authorList>
            <person name="Crits-Christoph A."/>
            <person name="Kang S.C."/>
            <person name="Lee H."/>
            <person name="Ostrov N."/>
        </authorList>
    </citation>
    <scope>NUCLEOTIDE SEQUENCE [LARGE SCALE GENOMIC DNA]</scope>
    <source>
        <strain evidence="15 16">ATCC 14820</strain>
    </source>
</reference>
<dbReference type="Proteomes" id="UP001279660">
    <property type="component" value="Unassembled WGS sequence"/>
</dbReference>